<reference evidence="2" key="2">
    <citation type="submission" date="2022-01" db="EMBL/GenBank/DDBJ databases">
        <authorList>
            <person name="Yamashiro T."/>
            <person name="Shiraishi A."/>
            <person name="Satake H."/>
            <person name="Nakayama K."/>
        </authorList>
    </citation>
    <scope>NUCLEOTIDE SEQUENCE</scope>
</reference>
<gene>
    <name evidence="2" type="ORF">Tco_0748700</name>
</gene>
<organism evidence="2 3">
    <name type="scientific">Tanacetum coccineum</name>
    <dbReference type="NCBI Taxonomy" id="301880"/>
    <lineage>
        <taxon>Eukaryota</taxon>
        <taxon>Viridiplantae</taxon>
        <taxon>Streptophyta</taxon>
        <taxon>Embryophyta</taxon>
        <taxon>Tracheophyta</taxon>
        <taxon>Spermatophyta</taxon>
        <taxon>Magnoliopsida</taxon>
        <taxon>eudicotyledons</taxon>
        <taxon>Gunneridae</taxon>
        <taxon>Pentapetalae</taxon>
        <taxon>asterids</taxon>
        <taxon>campanulids</taxon>
        <taxon>Asterales</taxon>
        <taxon>Asteraceae</taxon>
        <taxon>Asteroideae</taxon>
        <taxon>Anthemideae</taxon>
        <taxon>Anthemidinae</taxon>
        <taxon>Tanacetum</taxon>
    </lineage>
</organism>
<evidence type="ECO:0000313" key="2">
    <source>
        <dbReference type="EMBL" id="GJS82159.1"/>
    </source>
</evidence>
<feature type="region of interest" description="Disordered" evidence="1">
    <location>
        <begin position="110"/>
        <end position="156"/>
    </location>
</feature>
<feature type="compositionally biased region" description="Gly residues" evidence="1">
    <location>
        <begin position="22"/>
        <end position="31"/>
    </location>
</feature>
<evidence type="ECO:0000256" key="1">
    <source>
        <dbReference type="SAM" id="MobiDB-lite"/>
    </source>
</evidence>
<proteinExistence type="predicted"/>
<accession>A0ABQ4YWB8</accession>
<protein>
    <submittedName>
        <fullName evidence="2">Uncharacterized protein</fullName>
    </submittedName>
</protein>
<name>A0ABQ4YWB8_9ASTR</name>
<dbReference type="EMBL" id="BQNB010010803">
    <property type="protein sequence ID" value="GJS82159.1"/>
    <property type="molecule type" value="Genomic_DNA"/>
</dbReference>
<reference evidence="2" key="1">
    <citation type="journal article" date="2022" name="Int. J. Mol. Sci.">
        <title>Draft Genome of Tanacetum Coccineum: Genomic Comparison of Closely Related Tanacetum-Family Plants.</title>
        <authorList>
            <person name="Yamashiro T."/>
            <person name="Shiraishi A."/>
            <person name="Nakayama K."/>
            <person name="Satake H."/>
        </authorList>
    </citation>
    <scope>NUCLEOTIDE SEQUENCE</scope>
</reference>
<sequence>MGMGNWRGRRVGWWVEPDRGGSNEGGSGGVAVSGRTEGRGTQERAEEGLGEGRRRKKAGSRAVQREKKRFSGGLGVLRSWRGRGVEVCGCSGFVGRTEGSTVEGQAVITERGSREAGESEEEVRESGGLEEAGECLSESGAGGDEEGGEVRGTGKERALSREVVELVFVSPKRYGALEERGRQVSAVKASKGWDAKKRKQFERVERGMTKRFKPEKIGEGAANKATVLKDKYASVVMAHNEGVSDLGESGIGYHTGYGGGIVKWRHSWLQTWDGTARRGVKDVDVLKKLLC</sequence>
<keyword evidence="3" id="KW-1185">Reference proteome</keyword>
<dbReference type="Proteomes" id="UP001151760">
    <property type="component" value="Unassembled WGS sequence"/>
</dbReference>
<feature type="compositionally biased region" description="Basic and acidic residues" evidence="1">
    <location>
        <begin position="36"/>
        <end position="52"/>
    </location>
</feature>
<comment type="caution">
    <text evidence="2">The sequence shown here is derived from an EMBL/GenBank/DDBJ whole genome shotgun (WGS) entry which is preliminary data.</text>
</comment>
<evidence type="ECO:0000313" key="3">
    <source>
        <dbReference type="Proteomes" id="UP001151760"/>
    </source>
</evidence>
<feature type="region of interest" description="Disordered" evidence="1">
    <location>
        <begin position="1"/>
        <end position="67"/>
    </location>
</feature>